<sequence>MFKLLNIQTVESSNMRTAKTLMLALVPLSVFAYTTAVVARQTSTAN</sequence>
<reference evidence="2 3" key="1">
    <citation type="submission" date="2015-09" db="EMBL/GenBank/DDBJ databases">
        <title>Genome announcement of multiple Pseudomonas syringae strains.</title>
        <authorList>
            <person name="Thakur S."/>
            <person name="Wang P.W."/>
            <person name="Gong Y."/>
            <person name="Weir B.S."/>
            <person name="Guttman D.S."/>
        </authorList>
    </citation>
    <scope>NUCLEOTIDE SEQUENCE [LARGE SCALE GENOMIC DNA]</scope>
    <source>
        <strain evidence="2 3">ICMP9151</strain>
    </source>
</reference>
<gene>
    <name evidence="2" type="ORF">ALO43_200048</name>
</gene>
<proteinExistence type="predicted"/>
<evidence type="ECO:0000313" key="3">
    <source>
        <dbReference type="Proteomes" id="UP000050523"/>
    </source>
</evidence>
<feature type="transmembrane region" description="Helical" evidence="1">
    <location>
        <begin position="21"/>
        <end position="39"/>
    </location>
</feature>
<dbReference type="Proteomes" id="UP000050523">
    <property type="component" value="Unassembled WGS sequence"/>
</dbReference>
<dbReference type="AlphaFoldDB" id="A0AA40P4W1"/>
<name>A0AA40P4W1_9PSED</name>
<protein>
    <submittedName>
        <fullName evidence="2">Conjugal transfer protein</fullName>
    </submittedName>
</protein>
<keyword evidence="1" id="KW-1133">Transmembrane helix</keyword>
<evidence type="ECO:0000256" key="1">
    <source>
        <dbReference type="SAM" id="Phobius"/>
    </source>
</evidence>
<keyword evidence="1" id="KW-0472">Membrane</keyword>
<comment type="caution">
    <text evidence="2">The sequence shown here is derived from an EMBL/GenBank/DDBJ whole genome shotgun (WGS) entry which is preliminary data.</text>
</comment>
<keyword evidence="1" id="KW-0812">Transmembrane</keyword>
<evidence type="ECO:0000313" key="2">
    <source>
        <dbReference type="EMBL" id="KPZ01558.1"/>
    </source>
</evidence>
<accession>A0AA40P4W1</accession>
<organism evidence="2 3">
    <name type="scientific">Pseudomonas tremae</name>
    <dbReference type="NCBI Taxonomy" id="200454"/>
    <lineage>
        <taxon>Bacteria</taxon>
        <taxon>Pseudomonadati</taxon>
        <taxon>Pseudomonadota</taxon>
        <taxon>Gammaproteobacteria</taxon>
        <taxon>Pseudomonadales</taxon>
        <taxon>Pseudomonadaceae</taxon>
        <taxon>Pseudomonas</taxon>
    </lineage>
</organism>
<dbReference type="EMBL" id="LJRO01000173">
    <property type="protein sequence ID" value="KPZ01558.1"/>
    <property type="molecule type" value="Genomic_DNA"/>
</dbReference>